<evidence type="ECO:0000256" key="5">
    <source>
        <dbReference type="ARBA" id="ARBA00051722"/>
    </source>
</evidence>
<dbReference type="InterPro" id="IPR036196">
    <property type="entry name" value="Ptyr_pPase_sf"/>
</dbReference>
<dbReference type="InterPro" id="IPR050438">
    <property type="entry name" value="LMW_PTPase"/>
</dbReference>
<dbReference type="Pfam" id="PF01451">
    <property type="entry name" value="LMWPc"/>
    <property type="match status" value="1"/>
</dbReference>
<organism evidence="8 9">
    <name type="scientific">Luteimonas cucumeris</name>
    <dbReference type="NCBI Taxonomy" id="985012"/>
    <lineage>
        <taxon>Bacteria</taxon>
        <taxon>Pseudomonadati</taxon>
        <taxon>Pseudomonadota</taxon>
        <taxon>Gammaproteobacteria</taxon>
        <taxon>Lysobacterales</taxon>
        <taxon>Lysobacteraceae</taxon>
        <taxon>Luteimonas</taxon>
    </lineage>
</organism>
<name>A0A562L2A3_9GAMM</name>
<dbReference type="RefSeq" id="WP_144899810.1">
    <property type="nucleotide sequence ID" value="NZ_VLKN01000005.1"/>
</dbReference>
<feature type="active site" description="Nucleophile" evidence="6">
    <location>
        <position position="9"/>
    </location>
</feature>
<proteinExistence type="inferred from homology"/>
<sequence length="149" mass="16285">MPKRVLIVCVGNICRSPTAEAILRHRLREQPDNVVESAGLAALRGMPIDPQAEQVLAAHGLSAGTHVARQISPALIEGADLVLAMERRHLEALRVLAPKAVGKIFMLGKWQRNIDIPDPYGRGAAAFKKVYPMIDAAVEAWLPRIYTHA</sequence>
<dbReference type="InterPro" id="IPR023485">
    <property type="entry name" value="Ptyr_pPase"/>
</dbReference>
<gene>
    <name evidence="8" type="ORF">IP90_02321</name>
</gene>
<protein>
    <recommendedName>
        <fullName evidence="2">protein-tyrosine-phosphatase</fullName>
        <ecNumber evidence="2">3.1.3.48</ecNumber>
    </recommendedName>
</protein>
<reference evidence="8 9" key="1">
    <citation type="journal article" date="2015" name="Stand. Genomic Sci.">
        <title>Genomic Encyclopedia of Bacterial and Archaeal Type Strains, Phase III: the genomes of soil and plant-associated and newly described type strains.</title>
        <authorList>
            <person name="Whitman W.B."/>
            <person name="Woyke T."/>
            <person name="Klenk H.P."/>
            <person name="Zhou Y."/>
            <person name="Lilburn T.G."/>
            <person name="Beck B.J."/>
            <person name="De Vos P."/>
            <person name="Vandamme P."/>
            <person name="Eisen J.A."/>
            <person name="Garrity G."/>
            <person name="Hugenholtz P."/>
            <person name="Kyrpides N.C."/>
        </authorList>
    </citation>
    <scope>NUCLEOTIDE SEQUENCE [LARGE SCALE GENOMIC DNA]</scope>
    <source>
        <strain evidence="8 9">CGMCC 1.10821</strain>
    </source>
</reference>
<dbReference type="InterPro" id="IPR017867">
    <property type="entry name" value="Tyr_phospatase_low_mol_wt"/>
</dbReference>
<comment type="catalytic activity">
    <reaction evidence="5">
        <text>O-phospho-L-tyrosyl-[protein] + H2O = L-tyrosyl-[protein] + phosphate</text>
        <dbReference type="Rhea" id="RHEA:10684"/>
        <dbReference type="Rhea" id="RHEA-COMP:10136"/>
        <dbReference type="Rhea" id="RHEA-COMP:20101"/>
        <dbReference type="ChEBI" id="CHEBI:15377"/>
        <dbReference type="ChEBI" id="CHEBI:43474"/>
        <dbReference type="ChEBI" id="CHEBI:46858"/>
        <dbReference type="ChEBI" id="CHEBI:61978"/>
        <dbReference type="EC" id="3.1.3.48"/>
    </reaction>
</comment>
<dbReference type="EMBL" id="VLKN01000005">
    <property type="protein sequence ID" value="TWI01761.1"/>
    <property type="molecule type" value="Genomic_DNA"/>
</dbReference>
<evidence type="ECO:0000313" key="8">
    <source>
        <dbReference type="EMBL" id="TWI01761.1"/>
    </source>
</evidence>
<dbReference type="Proteomes" id="UP000315167">
    <property type="component" value="Unassembled WGS sequence"/>
</dbReference>
<feature type="active site" evidence="6">
    <location>
        <position position="15"/>
    </location>
</feature>
<comment type="caution">
    <text evidence="8">The sequence shown here is derived from an EMBL/GenBank/DDBJ whole genome shotgun (WGS) entry which is preliminary data.</text>
</comment>
<evidence type="ECO:0000256" key="2">
    <source>
        <dbReference type="ARBA" id="ARBA00013064"/>
    </source>
</evidence>
<dbReference type="Gene3D" id="3.40.50.2300">
    <property type="match status" value="1"/>
</dbReference>
<evidence type="ECO:0000256" key="6">
    <source>
        <dbReference type="PIRSR" id="PIRSR617867-1"/>
    </source>
</evidence>
<comment type="similarity">
    <text evidence="1">Belongs to the low molecular weight phosphotyrosine protein phosphatase family.</text>
</comment>
<dbReference type="PANTHER" id="PTHR11717:SF31">
    <property type="entry name" value="LOW MOLECULAR WEIGHT PROTEIN-TYROSINE-PHOSPHATASE ETP-RELATED"/>
    <property type="match status" value="1"/>
</dbReference>
<keyword evidence="4" id="KW-0904">Protein phosphatase</keyword>
<evidence type="ECO:0000256" key="1">
    <source>
        <dbReference type="ARBA" id="ARBA00011063"/>
    </source>
</evidence>
<keyword evidence="9" id="KW-1185">Reference proteome</keyword>
<dbReference type="CDD" id="cd16343">
    <property type="entry name" value="LMWPTP"/>
    <property type="match status" value="1"/>
</dbReference>
<evidence type="ECO:0000256" key="3">
    <source>
        <dbReference type="ARBA" id="ARBA00022801"/>
    </source>
</evidence>
<feature type="active site" description="Proton donor" evidence="6">
    <location>
        <position position="118"/>
    </location>
</feature>
<dbReference type="EC" id="3.1.3.48" evidence="2"/>
<keyword evidence="3" id="KW-0378">Hydrolase</keyword>
<accession>A0A562L2A3</accession>
<evidence type="ECO:0000313" key="9">
    <source>
        <dbReference type="Proteomes" id="UP000315167"/>
    </source>
</evidence>
<dbReference type="GO" id="GO:0004725">
    <property type="term" value="F:protein tyrosine phosphatase activity"/>
    <property type="evidence" value="ECO:0007669"/>
    <property type="project" value="UniProtKB-EC"/>
</dbReference>
<feature type="domain" description="Phosphotyrosine protein phosphatase I" evidence="7">
    <location>
        <begin position="3"/>
        <end position="144"/>
    </location>
</feature>
<evidence type="ECO:0000256" key="4">
    <source>
        <dbReference type="ARBA" id="ARBA00022912"/>
    </source>
</evidence>
<evidence type="ECO:0000259" key="7">
    <source>
        <dbReference type="SMART" id="SM00226"/>
    </source>
</evidence>
<dbReference type="AlphaFoldDB" id="A0A562L2A3"/>
<dbReference type="SUPFAM" id="SSF52788">
    <property type="entry name" value="Phosphotyrosine protein phosphatases I"/>
    <property type="match status" value="1"/>
</dbReference>
<dbReference type="PRINTS" id="PR00719">
    <property type="entry name" value="LMWPTPASE"/>
</dbReference>
<dbReference type="PANTHER" id="PTHR11717">
    <property type="entry name" value="LOW MOLECULAR WEIGHT PROTEIN TYROSINE PHOSPHATASE"/>
    <property type="match status" value="1"/>
</dbReference>
<dbReference type="SMART" id="SM00226">
    <property type="entry name" value="LMWPc"/>
    <property type="match status" value="1"/>
</dbReference>
<dbReference type="OrthoDB" id="9784339at2"/>